<dbReference type="GO" id="GO:0006979">
    <property type="term" value="P:response to oxidative stress"/>
    <property type="evidence" value="ECO:0007669"/>
    <property type="project" value="TreeGrafter"/>
</dbReference>
<protein>
    <submittedName>
        <fullName evidence="2">NADH:ubiquinone oxidoreductase</fullName>
    </submittedName>
</protein>
<evidence type="ECO:0000313" key="2">
    <source>
        <dbReference type="EMBL" id="QLL66364.1"/>
    </source>
</evidence>
<dbReference type="PANTHER" id="PTHR12910:SF2">
    <property type="entry name" value="NADH DEHYDROGENASE [UBIQUINONE] 1 ALPHA SUBCOMPLEX SUBUNIT 12"/>
    <property type="match status" value="1"/>
</dbReference>
<feature type="compositionally biased region" description="Basic residues" evidence="1">
    <location>
        <begin position="90"/>
        <end position="101"/>
    </location>
</feature>
<reference evidence="2 3" key="1">
    <citation type="submission" date="2019-12" db="EMBL/GenBank/DDBJ databases">
        <title>A sheep strain of Anaplasma phagocytophilum contains multiple genomes.</title>
        <authorList>
            <person name="Barbet A.F."/>
            <person name="Crosby F.L."/>
            <person name="Eskeland S."/>
            <person name="Stuen S."/>
            <person name="Granquist E.G."/>
            <person name="Munderloh U.G."/>
        </authorList>
    </citation>
    <scope>NUCLEOTIDE SEQUENCE [LARGE SCALE GENOMIC DNA]</scope>
    <source>
        <strain evidence="2 3">Norway Variant 1</strain>
    </source>
</reference>
<evidence type="ECO:0000256" key="1">
    <source>
        <dbReference type="SAM" id="MobiDB-lite"/>
    </source>
</evidence>
<dbReference type="InterPro" id="IPR007763">
    <property type="entry name" value="NDUFA12"/>
</dbReference>
<feature type="region of interest" description="Disordered" evidence="1">
    <location>
        <begin position="78"/>
        <end position="101"/>
    </location>
</feature>
<keyword evidence="2" id="KW-0830">Ubiquinone</keyword>
<dbReference type="Proteomes" id="UP000510938">
    <property type="component" value="Chromosome"/>
</dbReference>
<name>A0A7H9DXS1_ANAPH</name>
<gene>
    <name evidence="2" type="ORF">O998_00210</name>
</gene>
<sequence length="101" mass="11587">MGVRAFFLKMFNFLTRKRACLVYTDHLGNSYYSRVVRGKERRWVVYASKADPSTVPAGCHLWLHYTSDHIVADRSKSVHTPNLTGTNHAYHPHKTSPIKVS</sequence>
<dbReference type="Pfam" id="PF05071">
    <property type="entry name" value="NDUFA12"/>
    <property type="match status" value="1"/>
</dbReference>
<dbReference type="AlphaFoldDB" id="A0A7H9DXS1"/>
<accession>A0A7H9DXS1</accession>
<dbReference type="EMBL" id="CP046639">
    <property type="protein sequence ID" value="QLL66364.1"/>
    <property type="molecule type" value="Genomic_DNA"/>
</dbReference>
<dbReference type="RefSeq" id="WP_180843678.1">
    <property type="nucleotide sequence ID" value="NZ_CP046639.1"/>
</dbReference>
<proteinExistence type="predicted"/>
<dbReference type="GO" id="GO:0045271">
    <property type="term" value="C:respiratory chain complex I"/>
    <property type="evidence" value="ECO:0007669"/>
    <property type="project" value="InterPro"/>
</dbReference>
<dbReference type="PANTHER" id="PTHR12910">
    <property type="entry name" value="NADH-UBIQUINONE OXIDOREDUCTASE SUBUNIT B17.2"/>
    <property type="match status" value="1"/>
</dbReference>
<feature type="compositionally biased region" description="Polar residues" evidence="1">
    <location>
        <begin position="78"/>
        <end position="87"/>
    </location>
</feature>
<organism evidence="2 3">
    <name type="scientific">Anaplasma phagocytophilum str. Norway variant1</name>
    <dbReference type="NCBI Taxonomy" id="1392506"/>
    <lineage>
        <taxon>Bacteria</taxon>
        <taxon>Pseudomonadati</taxon>
        <taxon>Pseudomonadota</taxon>
        <taxon>Alphaproteobacteria</taxon>
        <taxon>Rickettsiales</taxon>
        <taxon>Anaplasmataceae</taxon>
        <taxon>Anaplasma</taxon>
        <taxon>phagocytophilum group</taxon>
    </lineage>
</organism>
<evidence type="ECO:0000313" key="3">
    <source>
        <dbReference type="Proteomes" id="UP000510938"/>
    </source>
</evidence>